<feature type="non-terminal residue" evidence="3">
    <location>
        <position position="226"/>
    </location>
</feature>
<feature type="region of interest" description="Disordered" evidence="1">
    <location>
        <begin position="187"/>
        <end position="210"/>
    </location>
</feature>
<comment type="caution">
    <text evidence="3">The sequence shown here is derived from an EMBL/GenBank/DDBJ whole genome shotgun (WGS) entry which is preliminary data.</text>
</comment>
<reference evidence="3 4" key="1">
    <citation type="journal article" date="2018" name="Sci. Rep.">
        <title>Comparative analysis of the Pocillopora damicornis genome highlights role of immune system in coral evolution.</title>
        <authorList>
            <person name="Cunning R."/>
            <person name="Bay R.A."/>
            <person name="Gillette P."/>
            <person name="Baker A.C."/>
            <person name="Traylor-Knowles N."/>
        </authorList>
    </citation>
    <scope>NUCLEOTIDE SEQUENCE [LARGE SCALE GENOMIC DNA]</scope>
    <source>
        <strain evidence="3">RSMAS</strain>
        <tissue evidence="3">Whole animal</tissue>
    </source>
</reference>
<proteinExistence type="predicted"/>
<keyword evidence="4" id="KW-1185">Reference proteome</keyword>
<keyword evidence="2" id="KW-0812">Transmembrane</keyword>
<keyword evidence="2" id="KW-0472">Membrane</keyword>
<protein>
    <submittedName>
        <fullName evidence="3">Uncharacterized protein</fullName>
    </submittedName>
</protein>
<dbReference type="EMBL" id="RCHS01000927">
    <property type="protein sequence ID" value="RMX56073.1"/>
    <property type="molecule type" value="Genomic_DNA"/>
</dbReference>
<evidence type="ECO:0000313" key="3">
    <source>
        <dbReference type="EMBL" id="RMX56073.1"/>
    </source>
</evidence>
<gene>
    <name evidence="3" type="ORF">pdam_00010410</name>
</gene>
<sequence>MNNKLLLMLPAISEAKSTTWTCDGNVEVVLKLSCEALAHSLPVDEGELLKDLNKNFMVKKELSMIVYRFSLNYGKYMAITVLFFSLSIMLNMRHIPQKNLIRTWQCCGRSAAPVGKKKEGLDNFSDFYKARVQLKPAEMIYVGAAAFTEELVAKNRLFLCHDKLWRRQKDYKYALTVGDIVSRYKDADPLTPQDSSEVSKASQPTFKRSSEWVKRPPEFVSALNHE</sequence>
<dbReference type="AlphaFoldDB" id="A0A3M6UQS6"/>
<evidence type="ECO:0000256" key="2">
    <source>
        <dbReference type="SAM" id="Phobius"/>
    </source>
</evidence>
<evidence type="ECO:0000313" key="4">
    <source>
        <dbReference type="Proteomes" id="UP000275408"/>
    </source>
</evidence>
<accession>A0A3M6UQS6</accession>
<dbReference type="Proteomes" id="UP000275408">
    <property type="component" value="Unassembled WGS sequence"/>
</dbReference>
<keyword evidence="2" id="KW-1133">Transmembrane helix</keyword>
<feature type="compositionally biased region" description="Polar residues" evidence="1">
    <location>
        <begin position="192"/>
        <end position="207"/>
    </location>
</feature>
<name>A0A3M6UQS6_POCDA</name>
<feature type="transmembrane region" description="Helical" evidence="2">
    <location>
        <begin position="73"/>
        <end position="92"/>
    </location>
</feature>
<evidence type="ECO:0000256" key="1">
    <source>
        <dbReference type="SAM" id="MobiDB-lite"/>
    </source>
</evidence>
<organism evidence="3 4">
    <name type="scientific">Pocillopora damicornis</name>
    <name type="common">Cauliflower coral</name>
    <name type="synonym">Millepora damicornis</name>
    <dbReference type="NCBI Taxonomy" id="46731"/>
    <lineage>
        <taxon>Eukaryota</taxon>
        <taxon>Metazoa</taxon>
        <taxon>Cnidaria</taxon>
        <taxon>Anthozoa</taxon>
        <taxon>Hexacorallia</taxon>
        <taxon>Scleractinia</taxon>
        <taxon>Astrocoeniina</taxon>
        <taxon>Pocilloporidae</taxon>
        <taxon>Pocillopora</taxon>
    </lineage>
</organism>